<proteinExistence type="predicted"/>
<dbReference type="InterPro" id="IPR050709">
    <property type="entry name" value="Biotin_Carboxyl_Carrier/Decarb"/>
</dbReference>
<evidence type="ECO:0000313" key="3">
    <source>
        <dbReference type="EMBL" id="VDM87675.1"/>
    </source>
</evidence>
<dbReference type="AlphaFoldDB" id="A0A447GB30"/>
<gene>
    <name evidence="3" type="ORF">MB901379_01219</name>
</gene>
<dbReference type="PANTHER" id="PTHR45266:SF3">
    <property type="entry name" value="OXALOACETATE DECARBOXYLASE ALPHA CHAIN"/>
    <property type="match status" value="1"/>
</dbReference>
<organism evidence="3 4">
    <name type="scientific">Mycobacterium basiliense</name>
    <dbReference type="NCBI Taxonomy" id="2094119"/>
    <lineage>
        <taxon>Bacteria</taxon>
        <taxon>Bacillati</taxon>
        <taxon>Actinomycetota</taxon>
        <taxon>Actinomycetes</taxon>
        <taxon>Mycobacteriales</taxon>
        <taxon>Mycobacteriaceae</taxon>
        <taxon>Mycobacterium</taxon>
    </lineage>
</organism>
<evidence type="ECO:0000313" key="4">
    <source>
        <dbReference type="Proteomes" id="UP000269998"/>
    </source>
</evidence>
<evidence type="ECO:0000256" key="1">
    <source>
        <dbReference type="ARBA" id="ARBA00023267"/>
    </source>
</evidence>
<dbReference type="PANTHER" id="PTHR45266">
    <property type="entry name" value="OXALOACETATE DECARBOXYLASE ALPHA CHAIN"/>
    <property type="match status" value="1"/>
</dbReference>
<dbReference type="EMBL" id="LR130759">
    <property type="protein sequence ID" value="VDM87675.1"/>
    <property type="molecule type" value="Genomic_DNA"/>
</dbReference>
<protein>
    <submittedName>
        <fullName evidence="3">Biotinylated protein TB7.3</fullName>
    </submittedName>
</protein>
<dbReference type="InterPro" id="IPR011053">
    <property type="entry name" value="Single_hybrid_motif"/>
</dbReference>
<dbReference type="NCBIfam" id="NF004547">
    <property type="entry name" value="PRK05889.1"/>
    <property type="match status" value="1"/>
</dbReference>
<keyword evidence="4" id="KW-1185">Reference proteome</keyword>
<name>A0A447GB30_9MYCO</name>
<dbReference type="SUPFAM" id="SSF51230">
    <property type="entry name" value="Single hybrid motif"/>
    <property type="match status" value="1"/>
</dbReference>
<keyword evidence="1" id="KW-0092">Biotin</keyword>
<dbReference type="PROSITE" id="PS50968">
    <property type="entry name" value="BIOTINYL_LIPOYL"/>
    <property type="match status" value="1"/>
</dbReference>
<dbReference type="Pfam" id="PF00364">
    <property type="entry name" value="Biotin_lipoyl"/>
    <property type="match status" value="1"/>
</dbReference>
<accession>A0A447GB30</accession>
<dbReference type="InterPro" id="IPR000089">
    <property type="entry name" value="Biotin_lipoyl"/>
</dbReference>
<dbReference type="KEGG" id="mbai:MB901379_01219"/>
<dbReference type="Gene3D" id="2.40.50.100">
    <property type="match status" value="1"/>
</dbReference>
<reference evidence="4" key="1">
    <citation type="submission" date="2018-02" db="EMBL/GenBank/DDBJ databases">
        <authorList>
            <person name="Seth-Smith MB H."/>
            <person name="Seth-Smith H."/>
        </authorList>
    </citation>
    <scope>NUCLEOTIDE SEQUENCE [LARGE SCALE GENOMIC DNA]</scope>
</reference>
<dbReference type="Proteomes" id="UP000269998">
    <property type="component" value="Chromosome"/>
</dbReference>
<feature type="domain" description="Lipoyl-binding" evidence="2">
    <location>
        <begin position="12"/>
        <end position="87"/>
    </location>
</feature>
<dbReference type="CDD" id="cd06850">
    <property type="entry name" value="biotinyl_domain"/>
    <property type="match status" value="1"/>
</dbReference>
<evidence type="ECO:0000259" key="2">
    <source>
        <dbReference type="PROSITE" id="PS50968"/>
    </source>
</evidence>
<sequence length="87" mass="8890">MDQQSACAMAEASGVKMSEDVRAEIVASVLEVVVSEGDQVGKGDIVVLLESMKMEIPVLAEVSGTVSKVSVAVGDVIQAGDLIAVIS</sequence>